<evidence type="ECO:0000256" key="2">
    <source>
        <dbReference type="ARBA" id="ARBA00022561"/>
    </source>
</evidence>
<dbReference type="KEGG" id="vg:41704269"/>
<dbReference type="EMBL" id="MH716805">
    <property type="protein sequence ID" value="AYF57454.1"/>
    <property type="molecule type" value="Genomic_RNA"/>
</dbReference>
<evidence type="ECO:0000259" key="6">
    <source>
        <dbReference type="Pfam" id="PF03689"/>
    </source>
</evidence>
<proteinExistence type="predicted"/>
<dbReference type="GO" id="GO:0019028">
    <property type="term" value="C:viral capsid"/>
    <property type="evidence" value="ECO:0007669"/>
    <property type="project" value="UniProtKB-KW"/>
</dbReference>
<evidence type="ECO:0000313" key="8">
    <source>
        <dbReference type="Proteomes" id="UP000288761"/>
    </source>
</evidence>
<evidence type="ECO:0000259" key="5">
    <source>
        <dbReference type="Pfam" id="PF03688"/>
    </source>
</evidence>
<feature type="domain" description="Nepovirus coat protein C-terminal" evidence="5">
    <location>
        <begin position="1383"/>
        <end position="1539"/>
    </location>
</feature>
<feature type="domain" description="Nepovirus coat protein" evidence="4">
    <location>
        <begin position="1244"/>
        <end position="1372"/>
    </location>
</feature>
<dbReference type="Pfam" id="PF03688">
    <property type="entry name" value="Nepo_coat_C"/>
    <property type="match status" value="1"/>
</dbReference>
<evidence type="ECO:0000313" key="7">
    <source>
        <dbReference type="EMBL" id="AYF57454.1"/>
    </source>
</evidence>
<keyword evidence="2" id="KW-0167">Capsid protein</keyword>
<dbReference type="Gene3D" id="2.60.120.20">
    <property type="match status" value="2"/>
</dbReference>
<comment type="subcellular location">
    <subcellularLocation>
        <location evidence="1">Virion</location>
    </subcellularLocation>
</comment>
<dbReference type="SUPFAM" id="SSF88633">
    <property type="entry name" value="Positive stranded ssRNA viruses"/>
    <property type="match status" value="3"/>
</dbReference>
<dbReference type="Pfam" id="PF03689">
    <property type="entry name" value="Nepo_coat_N"/>
    <property type="match status" value="1"/>
</dbReference>
<keyword evidence="3" id="KW-0946">Virion</keyword>
<accession>A0A494RIB2</accession>
<dbReference type="InterPro" id="IPR005305">
    <property type="entry name" value="Nepo_coat_C"/>
</dbReference>
<dbReference type="GeneID" id="41704269"/>
<sequence length="1544" mass="170058">MVYSSTQVPGFLSFTGTHVEFAQHFMATWGAEIKATMPVVASPEILALRAKVASVASTCDISADAHKCANAAAESHRLRVLAGITERAIKLASEKVYTGTLFQWRVGRAIYALGDKVLQYARRWGITFATRVVKDVEWVPICGSQKVSGPLDRISTIVGKVLTPLESLSATSQKVDSVGLVSQQVDVLSNIHSAVNSNTAVEHTVNVQVSILSDGYSEENSNTSVVEIPPPHSYILQYSCDDGIGDIPISGWACVNAIPASSLCNTQRGNENYSSLLGFEPCAPWFVTTEEHTALEQAIIALVQSEQDSLASEIEACGWDAAPKSKSRTSEKKDKYIRPVMALNIFQSLPKEEIPVVKQEVCILANVQPERVSNISIAHSALEVPTTLSVDSSELVSQICDDQILHQAPLCLKFEKVITTLTVDSSELVSQICDDQILHQAPPCLKFEGVTTTLTVDSSELVSQICDDQILHQVVPTLKETVSTTVIVDGIAPVWQNLKPFVSNSDLYLKRTNGSLPTMPRVLMSAKEMRDGETCKSALHECLAHRDIWTERFYLSQCLYCAFDALQQWGIEEAQLKAWRVADFNSQFEKLPAAEIEKAGVSKSSLFGGLFDASTRHNVWCEYVHAVDYVQWRASQAKKLLMDRNPNDITYCHSEREDGETSAKLQDKAEEDHDKYWSSVESVKDKLKRKKGKKVPNSGEGMLGDKKTKLVEKDVFTKVVHGGHFDKLRHKFTSDGSMILTEQTFPLRDEEIRIGTTKDCPIYTRLPTFTEAELRRLLDKNAMSNTGVVALDMAIQSHVPEGTPMVAFSTIMDGRTDDPHVAAQCGAYCDLGRGRCQILSLPLVNFNLNELSKRLGNDDPELYLATYFNDTLGYRPGELVCTYGSSELLEHKPDAYTNKSLCKDTWDDILKRNVQKGNRIVKGFNVIDSISQDYDQEVPDFGEVSFKTKPRSGVAPTKAFTAKGVVEVPNERKLTRTFSLARTQFGRAPTRNPSQFGGLANVSTSHVDYTGSNREHNSFIAPRHSTAQSELENPFVVATTSVFKVAKDAKEGTFIGTIDFYDLVAKQHKSPYQQWLGSGLVDPEIQIKIFSGANAFMGTTVAIVHDFYNRLDIATKLGGRLPRLVGNCMPQTLHPLSEGGVTIDTVNISRYLGHSLYISAKGFADPRFHVYIYDDNAVEAAEGWRLTVEILVRKATNTTEEVVDNALLTVPMAPSSFIELDIYKGFGSIALADEPLFVPIGMNFASEVTYATGKTCLGFTQAKYRVYQGAGGRLQGRLRRVGTTLTSCILRLVMWWGSTYPTLEETSAIPHVDMDLAKVDGSFDLEIRSPYGRVPNREMQGYLVIYPIGGPISPSGSTAPFNFSVYIGGIQATQQIPTLLLPDKEYVWCQLDAFNPGVVTFDLPNHICDFTVVGAAVHLRSNPLSAIFGSCGFFKGSLSITLEWTQEGKLPDKGSVVWIAHKYGTPADSEILDSCTSNSYLPGKCTFLLHTGDYTNANKPGGSGNKLQFITVWLGEASAVDNIRVSVRLMPGFSFYGRSISFPT</sequence>
<protein>
    <submittedName>
        <fullName evidence="7">Polyprotein</fullName>
    </submittedName>
</protein>
<evidence type="ECO:0000259" key="4">
    <source>
        <dbReference type="Pfam" id="PF03391"/>
    </source>
</evidence>
<dbReference type="Proteomes" id="UP000288761">
    <property type="component" value="Genome"/>
</dbReference>
<reference evidence="7 8" key="1">
    <citation type="submission" date="2018-08" db="EMBL/GenBank/DDBJ databases">
        <title>First genome sequence of Potato virus U from a 33-year-old sample from Peru.</title>
        <authorList>
            <person name="Adams I.P."/>
            <person name="Boonham N."/>
            <person name="Jones R.A.C."/>
        </authorList>
    </citation>
    <scope>NUCLEOTIDE SEQUENCE [LARGE SCALE GENOMIC DNA]</scope>
    <source>
        <strain evidence="7">UC</strain>
    </source>
</reference>
<dbReference type="RefSeq" id="YP_009551542.1">
    <property type="nucleotide sequence ID" value="NC_040416.1"/>
</dbReference>
<organism evidence="7 8">
    <name type="scientific">Potato virus U</name>
    <dbReference type="NCBI Taxonomy" id="2170039"/>
    <lineage>
        <taxon>Viruses</taxon>
        <taxon>Riboviria</taxon>
        <taxon>Orthornavirae</taxon>
        <taxon>Pisuviricota</taxon>
        <taxon>Pisoniviricetes</taxon>
        <taxon>Picornavirales</taxon>
        <taxon>Secoviridae</taxon>
        <taxon>Comovirinae</taxon>
        <taxon>Nepovirus</taxon>
        <taxon>Nepovirus usolani</taxon>
    </lineage>
</organism>
<dbReference type="InterPro" id="IPR029053">
    <property type="entry name" value="Viral_coat"/>
</dbReference>
<dbReference type="GO" id="GO:0005198">
    <property type="term" value="F:structural molecule activity"/>
    <property type="evidence" value="ECO:0007669"/>
    <property type="project" value="InterPro"/>
</dbReference>
<dbReference type="InterPro" id="IPR005306">
    <property type="entry name" value="Nepo_coat_N"/>
</dbReference>
<evidence type="ECO:0000256" key="3">
    <source>
        <dbReference type="ARBA" id="ARBA00022844"/>
    </source>
</evidence>
<feature type="domain" description="Nepovirus coat protein N-terminal" evidence="6">
    <location>
        <begin position="1038"/>
        <end position="1115"/>
    </location>
</feature>
<dbReference type="InterPro" id="IPR005054">
    <property type="entry name" value="Nepo_coat"/>
</dbReference>
<keyword evidence="8" id="KW-1185">Reference proteome</keyword>
<evidence type="ECO:0000256" key="1">
    <source>
        <dbReference type="ARBA" id="ARBA00004328"/>
    </source>
</evidence>
<dbReference type="Pfam" id="PF03391">
    <property type="entry name" value="Nepo_coat"/>
    <property type="match status" value="1"/>
</dbReference>
<name>A0A494RIB2_9SECO</name>